<dbReference type="OrthoDB" id="3375894at2"/>
<evidence type="ECO:0000313" key="2">
    <source>
        <dbReference type="Proteomes" id="UP000179627"/>
    </source>
</evidence>
<protein>
    <submittedName>
        <fullName evidence="1">Uncharacterized protein</fullName>
    </submittedName>
</protein>
<dbReference type="AlphaFoldDB" id="A0A1S1QRP0"/>
<sequence length="156" mass="16722">MEKARGLIAEPAGLVTFADPDVLDQAGAGLRPWLADLAAAALTGGREADVVGGLARWHTLADETERVAKTVARTNAMPLDQRRELRGRLEAAHAKAVRLGLAEDEELSALHARAFGTLYRAPSDLVVAERLTMAYLHALTDHEDEDAAGRTHGELP</sequence>
<organism evidence="1 2">
    <name type="scientific">Parafrankia colletiae</name>
    <dbReference type="NCBI Taxonomy" id="573497"/>
    <lineage>
        <taxon>Bacteria</taxon>
        <taxon>Bacillati</taxon>
        <taxon>Actinomycetota</taxon>
        <taxon>Actinomycetes</taxon>
        <taxon>Frankiales</taxon>
        <taxon>Frankiaceae</taxon>
        <taxon>Parafrankia</taxon>
    </lineage>
</organism>
<comment type="caution">
    <text evidence="1">The sequence shown here is derived from an EMBL/GenBank/DDBJ whole genome shotgun (WGS) entry which is preliminary data.</text>
</comment>
<dbReference type="Proteomes" id="UP000179627">
    <property type="component" value="Unassembled WGS sequence"/>
</dbReference>
<gene>
    <name evidence="1" type="ORF">CC117_18720</name>
</gene>
<evidence type="ECO:0000313" key="1">
    <source>
        <dbReference type="EMBL" id="OHV36236.1"/>
    </source>
</evidence>
<accession>A0A1S1QRP0</accession>
<proteinExistence type="predicted"/>
<dbReference type="EMBL" id="MBLM01000118">
    <property type="protein sequence ID" value="OHV36236.1"/>
    <property type="molecule type" value="Genomic_DNA"/>
</dbReference>
<keyword evidence="2" id="KW-1185">Reference proteome</keyword>
<reference evidence="2" key="1">
    <citation type="submission" date="2016-07" db="EMBL/GenBank/DDBJ databases">
        <title>Sequence Frankia sp. strain CcI1.17.</title>
        <authorList>
            <person name="Ghodhbane-Gtari F."/>
            <person name="Swanson E."/>
            <person name="Gueddou A."/>
            <person name="Morris K."/>
            <person name="Hezbri K."/>
            <person name="Ktari A."/>
            <person name="Nouioui I."/>
            <person name="Abebe-Akele F."/>
            <person name="Simpson S."/>
            <person name="Thomas K."/>
            <person name="Gtari M."/>
            <person name="Tisa L.S."/>
            <person name="Hurst S."/>
        </authorList>
    </citation>
    <scope>NUCLEOTIDE SEQUENCE [LARGE SCALE GENOMIC DNA]</scope>
    <source>
        <strain evidence="2">Cc1.17</strain>
    </source>
</reference>
<name>A0A1S1QRP0_9ACTN</name>